<evidence type="ECO:0000256" key="1">
    <source>
        <dbReference type="ARBA" id="ARBA00004141"/>
    </source>
</evidence>
<dbReference type="OrthoDB" id="9255971at2"/>
<dbReference type="Pfam" id="PF01061">
    <property type="entry name" value="ABC2_membrane"/>
    <property type="match status" value="1"/>
</dbReference>
<feature type="domain" description="ABC transmembrane type-2" evidence="7">
    <location>
        <begin position="41"/>
        <end position="285"/>
    </location>
</feature>
<dbReference type="InterPro" id="IPR051784">
    <property type="entry name" value="Nod_factor_ABC_transporter"/>
</dbReference>
<proteinExistence type="inferred from homology"/>
<keyword evidence="5" id="KW-0046">Antibiotic resistance</keyword>
<feature type="transmembrane region" description="Helical" evidence="6">
    <location>
        <begin position="151"/>
        <end position="176"/>
    </location>
</feature>
<dbReference type="GO" id="GO:0140359">
    <property type="term" value="F:ABC-type transporter activity"/>
    <property type="evidence" value="ECO:0007669"/>
    <property type="project" value="InterPro"/>
</dbReference>
<feature type="transmembrane region" description="Helical" evidence="6">
    <location>
        <begin position="76"/>
        <end position="99"/>
    </location>
</feature>
<protein>
    <recommendedName>
        <fullName evidence="6">Transport permease protein</fullName>
    </recommendedName>
</protein>
<organism evidence="8 9">
    <name type="scientific">Prauserella flavalba</name>
    <dbReference type="NCBI Taxonomy" id="1477506"/>
    <lineage>
        <taxon>Bacteria</taxon>
        <taxon>Bacillati</taxon>
        <taxon>Actinomycetota</taxon>
        <taxon>Actinomycetes</taxon>
        <taxon>Pseudonocardiales</taxon>
        <taxon>Pseudonocardiaceae</taxon>
        <taxon>Prauserella</taxon>
    </lineage>
</organism>
<keyword evidence="6" id="KW-0813">Transport</keyword>
<dbReference type="AlphaFoldDB" id="A0A318LZJ8"/>
<evidence type="ECO:0000259" key="7">
    <source>
        <dbReference type="PROSITE" id="PS51012"/>
    </source>
</evidence>
<keyword evidence="3 6" id="KW-1133">Transmembrane helix</keyword>
<feature type="transmembrane region" description="Helical" evidence="6">
    <location>
        <begin position="120"/>
        <end position="145"/>
    </location>
</feature>
<dbReference type="InterPro" id="IPR000412">
    <property type="entry name" value="ABC_2_transport"/>
</dbReference>
<comment type="caution">
    <text evidence="8">The sequence shown here is derived from an EMBL/GenBank/DDBJ whole genome shotgun (WGS) entry which is preliminary data.</text>
</comment>
<comment type="subcellular location">
    <subcellularLocation>
        <location evidence="6">Cell membrane</location>
        <topology evidence="6">Multi-pass membrane protein</topology>
    </subcellularLocation>
    <subcellularLocation>
        <location evidence="1">Membrane</location>
        <topology evidence="1">Multi-pass membrane protein</topology>
    </subcellularLocation>
</comment>
<evidence type="ECO:0000256" key="3">
    <source>
        <dbReference type="ARBA" id="ARBA00022989"/>
    </source>
</evidence>
<reference evidence="8 9" key="1">
    <citation type="submission" date="2016-07" db="EMBL/GenBank/DDBJ databases">
        <title>Draft genome sequence of Prauserella sp. YIM 121212, isolated from alkaline soil.</title>
        <authorList>
            <person name="Ruckert C."/>
            <person name="Albersmeier A."/>
            <person name="Jiang C.-L."/>
            <person name="Jiang Y."/>
            <person name="Kalinowski J."/>
            <person name="Schneider O."/>
            <person name="Winkler A."/>
            <person name="Zotchev S.B."/>
        </authorList>
    </citation>
    <scope>NUCLEOTIDE SEQUENCE [LARGE SCALE GENOMIC DNA]</scope>
    <source>
        <strain evidence="8 9">YIM 121212</strain>
    </source>
</reference>
<dbReference type="Proteomes" id="UP000247892">
    <property type="component" value="Unassembled WGS sequence"/>
</dbReference>
<dbReference type="PIRSF" id="PIRSF006648">
    <property type="entry name" value="DrrB"/>
    <property type="match status" value="1"/>
</dbReference>
<gene>
    <name evidence="8" type="ORF">BA062_00115</name>
</gene>
<accession>A0A318LZJ8</accession>
<comment type="similarity">
    <text evidence="6">Belongs to the ABC-2 integral membrane protein family.</text>
</comment>
<dbReference type="InterPro" id="IPR047817">
    <property type="entry name" value="ABC2_TM_bact-type"/>
</dbReference>
<dbReference type="PRINTS" id="PR00164">
    <property type="entry name" value="ABC2TRNSPORT"/>
</dbReference>
<dbReference type="GO" id="GO:0046677">
    <property type="term" value="P:response to antibiotic"/>
    <property type="evidence" value="ECO:0007669"/>
    <property type="project" value="UniProtKB-KW"/>
</dbReference>
<keyword evidence="4 6" id="KW-0472">Membrane</keyword>
<dbReference type="EMBL" id="MASU01000001">
    <property type="protein sequence ID" value="PXY38208.1"/>
    <property type="molecule type" value="Genomic_DNA"/>
</dbReference>
<dbReference type="PANTHER" id="PTHR43229">
    <property type="entry name" value="NODULATION PROTEIN J"/>
    <property type="match status" value="1"/>
</dbReference>
<dbReference type="GO" id="GO:0043190">
    <property type="term" value="C:ATP-binding cassette (ABC) transporter complex"/>
    <property type="evidence" value="ECO:0007669"/>
    <property type="project" value="InterPro"/>
</dbReference>
<evidence type="ECO:0000256" key="6">
    <source>
        <dbReference type="RuleBase" id="RU361157"/>
    </source>
</evidence>
<evidence type="ECO:0000256" key="4">
    <source>
        <dbReference type="ARBA" id="ARBA00023136"/>
    </source>
</evidence>
<name>A0A318LZJ8_9PSEU</name>
<evidence type="ECO:0000313" key="8">
    <source>
        <dbReference type="EMBL" id="PXY38208.1"/>
    </source>
</evidence>
<sequence>MSTTIQREVELPAAPGGLAHELRATAMVWRREMIRFRRDRTRVFAMLLQPLLFLFVMGTGLSSVVSVSSEVDFRTFLFPGVLAMSVLFSAAFAGISLVWDREFGFLREMLVAPVSKTSIILGKCLGGATTATLQTTILLALAGLVGVPYDLGLLLSLLGLLFLGALMLTALGVLLSARIKQIQSAMPASQLIITPMMFLSGALFPLANLPGWLSVLTKVNPLTYVVQPMRSVVFDHLDVPASARAALDPAITWAGWEVPVVLQVLIAVTCTVGLIAAGIAIFNRTD</sequence>
<dbReference type="PROSITE" id="PS51012">
    <property type="entry name" value="ABC_TM2"/>
    <property type="match status" value="1"/>
</dbReference>
<keyword evidence="2 6" id="KW-0812">Transmembrane</keyword>
<keyword evidence="6" id="KW-1003">Cell membrane</keyword>
<dbReference type="RefSeq" id="WP_110333949.1">
    <property type="nucleotide sequence ID" value="NZ_JBHVKT010000067.1"/>
</dbReference>
<evidence type="ECO:0000313" key="9">
    <source>
        <dbReference type="Proteomes" id="UP000247892"/>
    </source>
</evidence>
<dbReference type="InterPro" id="IPR013525">
    <property type="entry name" value="ABC2_TM"/>
</dbReference>
<evidence type="ECO:0000256" key="5">
    <source>
        <dbReference type="ARBA" id="ARBA00023251"/>
    </source>
</evidence>
<feature type="transmembrane region" description="Helical" evidence="6">
    <location>
        <begin position="260"/>
        <end position="282"/>
    </location>
</feature>
<evidence type="ECO:0000256" key="2">
    <source>
        <dbReference type="ARBA" id="ARBA00022692"/>
    </source>
</evidence>
<feature type="transmembrane region" description="Helical" evidence="6">
    <location>
        <begin position="43"/>
        <end position="64"/>
    </location>
</feature>
<keyword evidence="9" id="KW-1185">Reference proteome</keyword>
<dbReference type="PANTHER" id="PTHR43229:SF2">
    <property type="entry name" value="NODULATION PROTEIN J"/>
    <property type="match status" value="1"/>
</dbReference>
<feature type="transmembrane region" description="Helical" evidence="6">
    <location>
        <begin position="188"/>
        <end position="207"/>
    </location>
</feature>